<protein>
    <submittedName>
        <fullName evidence="2">Uncharacterized protein</fullName>
    </submittedName>
</protein>
<sequence>MNIILKLSKNISKVIIGFSNYIAKMVVKSHQTSSIIMSQTYKNLDEDEAIKKNWNNINNDFSTIGNDMRKAIIKHAK</sequence>
<evidence type="ECO:0000313" key="2">
    <source>
        <dbReference type="EMBL" id="KYH14757.1"/>
    </source>
</evidence>
<comment type="caution">
    <text evidence="2">The sequence shown here is derived from an EMBL/GenBank/DDBJ whole genome shotgun (WGS) entry which is preliminary data.</text>
</comment>
<organism evidence="2 3">
    <name type="scientific">Staphylococcus kloosii</name>
    <dbReference type="NCBI Taxonomy" id="29384"/>
    <lineage>
        <taxon>Bacteria</taxon>
        <taxon>Bacillati</taxon>
        <taxon>Bacillota</taxon>
        <taxon>Bacilli</taxon>
        <taxon>Bacillales</taxon>
        <taxon>Staphylococcaceae</taxon>
        <taxon>Staphylococcus</taxon>
    </lineage>
</organism>
<evidence type="ECO:0000313" key="3">
    <source>
        <dbReference type="Proteomes" id="UP000075418"/>
    </source>
</evidence>
<reference evidence="1" key="3">
    <citation type="submission" date="2021-09" db="EMBL/GenBank/DDBJ databases">
        <authorList>
            <person name="Gilroy R."/>
        </authorList>
    </citation>
    <scope>NUCLEOTIDE SEQUENCE</scope>
    <source>
        <strain evidence="1">CHK149-3286</strain>
    </source>
</reference>
<dbReference type="RefSeq" id="WP_061854920.1">
    <property type="nucleotide sequence ID" value="NZ_DYVT01000090.1"/>
</dbReference>
<reference evidence="2 3" key="1">
    <citation type="submission" date="2016-02" db="EMBL/GenBank/DDBJ databases">
        <title>Draft genome sequence of hydrocarbon degrading Staphylococcus saprophyticus Strain CNV2, isolated from crude-oil contaminated soil from Noonmati Oil Refinery, Guwahati, Assam, India.</title>
        <authorList>
            <person name="Mukherjee A."/>
            <person name="Chettri B."/>
            <person name="Langpoklakpam J."/>
            <person name="Singh A.K."/>
            <person name="Chattopadhyay D.J."/>
        </authorList>
    </citation>
    <scope>NUCLEOTIDE SEQUENCE [LARGE SCALE GENOMIC DNA]</scope>
    <source>
        <strain evidence="2 3">CNV2</strain>
    </source>
</reference>
<dbReference type="EMBL" id="LUGM01000002">
    <property type="protein sequence ID" value="KYH14757.1"/>
    <property type="molecule type" value="Genomic_DNA"/>
</dbReference>
<dbReference type="EMBL" id="DYVT01000090">
    <property type="protein sequence ID" value="HJF68210.1"/>
    <property type="molecule type" value="Genomic_DNA"/>
</dbReference>
<dbReference type="Proteomes" id="UP000706163">
    <property type="component" value="Unassembled WGS sequence"/>
</dbReference>
<dbReference type="AlphaFoldDB" id="A0A151A5Z5"/>
<gene>
    <name evidence="2" type="ORF">A0131_08200</name>
    <name evidence="1" type="ORF">K8V85_07860</name>
</gene>
<dbReference type="Proteomes" id="UP000075418">
    <property type="component" value="Unassembled WGS sequence"/>
</dbReference>
<accession>A0A151A5Z5</accession>
<reference evidence="1" key="2">
    <citation type="journal article" date="2021" name="PeerJ">
        <title>Extensive microbial diversity within the chicken gut microbiome revealed by metagenomics and culture.</title>
        <authorList>
            <person name="Gilroy R."/>
            <person name="Ravi A."/>
            <person name="Getino M."/>
            <person name="Pursley I."/>
            <person name="Horton D.L."/>
            <person name="Alikhan N.F."/>
            <person name="Baker D."/>
            <person name="Gharbi K."/>
            <person name="Hall N."/>
            <person name="Watson M."/>
            <person name="Adriaenssens E.M."/>
            <person name="Foster-Nyarko E."/>
            <person name="Jarju S."/>
            <person name="Secka A."/>
            <person name="Antonio M."/>
            <person name="Oren A."/>
            <person name="Chaudhuri R.R."/>
            <person name="La Ragione R."/>
            <person name="Hildebrand F."/>
            <person name="Pallen M.J."/>
        </authorList>
    </citation>
    <scope>NUCLEOTIDE SEQUENCE</scope>
    <source>
        <strain evidence="1">CHK149-3286</strain>
    </source>
</reference>
<proteinExistence type="predicted"/>
<name>A0A151A5Z5_9STAP</name>
<evidence type="ECO:0000313" key="1">
    <source>
        <dbReference type="EMBL" id="HJF68210.1"/>
    </source>
</evidence>